<evidence type="ECO:0000313" key="2">
    <source>
        <dbReference type="Proteomes" id="UP000694865"/>
    </source>
</evidence>
<protein>
    <submittedName>
        <fullName evidence="3">Bax inhibitor 1-like</fullName>
    </submittedName>
</protein>
<proteinExistence type="predicted"/>
<sequence>MIAAAVGSYVHVFTGIIQGGILATVAAIGLLILLGITPHTRENQMKRLGFLIGFAFFIGVGLGPLLDVVIDVDPRYVQLFVSL</sequence>
<dbReference type="GeneID" id="102806392"/>
<feature type="transmembrane region" description="Helical" evidence="1">
    <location>
        <begin position="12"/>
        <end position="36"/>
    </location>
</feature>
<keyword evidence="2" id="KW-1185">Reference proteome</keyword>
<evidence type="ECO:0000313" key="3">
    <source>
        <dbReference type="RefSeq" id="XP_006813948.1"/>
    </source>
</evidence>
<dbReference type="RefSeq" id="XP_006813948.1">
    <property type="nucleotide sequence ID" value="XM_006813885.1"/>
</dbReference>
<keyword evidence="1" id="KW-1133">Transmembrane helix</keyword>
<evidence type="ECO:0000256" key="1">
    <source>
        <dbReference type="SAM" id="Phobius"/>
    </source>
</evidence>
<dbReference type="Proteomes" id="UP000694865">
    <property type="component" value="Unplaced"/>
</dbReference>
<keyword evidence="1" id="KW-0812">Transmembrane</keyword>
<gene>
    <name evidence="3" type="primary">LOC102806392</name>
</gene>
<organism evidence="2 3">
    <name type="scientific">Saccoglossus kowalevskii</name>
    <name type="common">Acorn worm</name>
    <dbReference type="NCBI Taxonomy" id="10224"/>
    <lineage>
        <taxon>Eukaryota</taxon>
        <taxon>Metazoa</taxon>
        <taxon>Hemichordata</taxon>
        <taxon>Enteropneusta</taxon>
        <taxon>Harrimaniidae</taxon>
        <taxon>Saccoglossus</taxon>
    </lineage>
</organism>
<accession>A0ABM0M1Q7</accession>
<feature type="non-terminal residue" evidence="3">
    <location>
        <position position="83"/>
    </location>
</feature>
<reference evidence="3" key="1">
    <citation type="submission" date="2025-08" db="UniProtKB">
        <authorList>
            <consortium name="RefSeq"/>
        </authorList>
    </citation>
    <scope>IDENTIFICATION</scope>
    <source>
        <tissue evidence="3">Testes</tissue>
    </source>
</reference>
<keyword evidence="1" id="KW-0472">Membrane</keyword>
<feature type="transmembrane region" description="Helical" evidence="1">
    <location>
        <begin position="48"/>
        <end position="66"/>
    </location>
</feature>
<name>A0ABM0M1Q7_SACKO</name>